<dbReference type="GO" id="GO:0004556">
    <property type="term" value="F:alpha-amylase activity"/>
    <property type="evidence" value="ECO:0007669"/>
    <property type="project" value="UniProtKB-EC"/>
</dbReference>
<dbReference type="InterPro" id="IPR006048">
    <property type="entry name" value="A-amylase/branching_C"/>
</dbReference>
<feature type="domain" description="Alpha-amylase C-terminal" evidence="12">
    <location>
        <begin position="381"/>
        <end position="473"/>
    </location>
</feature>
<organism evidence="14 15">
    <name type="scientific">Ephemerocybe angulata</name>
    <dbReference type="NCBI Taxonomy" id="980116"/>
    <lineage>
        <taxon>Eukaryota</taxon>
        <taxon>Fungi</taxon>
        <taxon>Dikarya</taxon>
        <taxon>Basidiomycota</taxon>
        <taxon>Agaricomycotina</taxon>
        <taxon>Agaricomycetes</taxon>
        <taxon>Agaricomycetidae</taxon>
        <taxon>Agaricales</taxon>
        <taxon>Agaricineae</taxon>
        <taxon>Psathyrellaceae</taxon>
        <taxon>Ephemerocybe</taxon>
    </lineage>
</organism>
<gene>
    <name evidence="14" type="ORF">D9611_014305</name>
</gene>
<dbReference type="InterPro" id="IPR031319">
    <property type="entry name" value="A-amylase_C"/>
</dbReference>
<evidence type="ECO:0000313" key="15">
    <source>
        <dbReference type="Proteomes" id="UP000541558"/>
    </source>
</evidence>
<dbReference type="Proteomes" id="UP000541558">
    <property type="component" value="Unassembled WGS sequence"/>
</dbReference>
<dbReference type="Gene3D" id="3.20.20.80">
    <property type="entry name" value="Glycosidases"/>
    <property type="match status" value="1"/>
</dbReference>
<dbReference type="AlphaFoldDB" id="A0A8H5F9W3"/>
<dbReference type="CDD" id="cd11317">
    <property type="entry name" value="AmyAc_bac_euk_AmyA"/>
    <property type="match status" value="1"/>
</dbReference>
<evidence type="ECO:0000259" key="13">
    <source>
        <dbReference type="SMART" id="SM00642"/>
    </source>
</evidence>
<dbReference type="EMBL" id="JAACJK010000122">
    <property type="protein sequence ID" value="KAF5329084.1"/>
    <property type="molecule type" value="Genomic_DNA"/>
</dbReference>
<dbReference type="SMART" id="SM00642">
    <property type="entry name" value="Aamy"/>
    <property type="match status" value="1"/>
</dbReference>
<accession>A0A8H5F9W3</accession>
<dbReference type="GO" id="GO:0005975">
    <property type="term" value="P:carbohydrate metabolic process"/>
    <property type="evidence" value="ECO:0007669"/>
    <property type="project" value="InterPro"/>
</dbReference>
<dbReference type="PANTHER" id="PTHR43447">
    <property type="entry name" value="ALPHA-AMYLASE"/>
    <property type="match status" value="1"/>
</dbReference>
<evidence type="ECO:0000256" key="11">
    <source>
        <dbReference type="SAM" id="SignalP"/>
    </source>
</evidence>
<evidence type="ECO:0000256" key="1">
    <source>
        <dbReference type="ARBA" id="ARBA00000548"/>
    </source>
</evidence>
<dbReference type="Pfam" id="PF02806">
    <property type="entry name" value="Alpha-amylase_C"/>
    <property type="match status" value="1"/>
</dbReference>
<evidence type="ECO:0000313" key="14">
    <source>
        <dbReference type="EMBL" id="KAF5329084.1"/>
    </source>
</evidence>
<keyword evidence="8" id="KW-0119">Carbohydrate metabolism</keyword>
<evidence type="ECO:0000256" key="7">
    <source>
        <dbReference type="ARBA" id="ARBA00022837"/>
    </source>
</evidence>
<dbReference type="SMART" id="SM00632">
    <property type="entry name" value="Aamy_C"/>
    <property type="match status" value="1"/>
</dbReference>
<keyword evidence="7" id="KW-0106">Calcium</keyword>
<dbReference type="PRINTS" id="PR00110">
    <property type="entry name" value="ALPHAAMYLASE"/>
</dbReference>
<reference evidence="14 15" key="1">
    <citation type="journal article" date="2020" name="ISME J.">
        <title>Uncovering the hidden diversity of litter-decomposition mechanisms in mushroom-forming fungi.</title>
        <authorList>
            <person name="Floudas D."/>
            <person name="Bentzer J."/>
            <person name="Ahren D."/>
            <person name="Johansson T."/>
            <person name="Persson P."/>
            <person name="Tunlid A."/>
        </authorList>
    </citation>
    <scope>NUCLEOTIDE SEQUENCE [LARGE SCALE GENOMIC DNA]</scope>
    <source>
        <strain evidence="14 15">CBS 175.51</strain>
    </source>
</reference>
<proteinExistence type="inferred from homology"/>
<dbReference type="InterPro" id="IPR006046">
    <property type="entry name" value="Alpha_amylase"/>
</dbReference>
<feature type="domain" description="Glycosyl hydrolase family 13 catalytic" evidence="13">
    <location>
        <begin position="34"/>
        <end position="372"/>
    </location>
</feature>
<evidence type="ECO:0000256" key="8">
    <source>
        <dbReference type="ARBA" id="ARBA00023277"/>
    </source>
</evidence>
<dbReference type="InterPro" id="IPR006047">
    <property type="entry name" value="GH13_cat_dom"/>
</dbReference>
<sequence length="473" mass="50614">MQSLALLSALGATLGSVNATPFNVTRRAPGTAKNVIIQMFGWNWDSIAAECSNFIGAEGYGFVQGSQWWTDYQPVSYALTSKRGNREQFQKRDWLDTIWNHMTGIDSGTGVAGSSFTHYVYPGTYEYQDFHHCGLTSNDDISDYTSRAQVQTCELVNLADLATDTEYVRGRLAQYGNDLLSLGVDGFRLDASKRTVVHPLRPEMPNDIAAGDIANIIGRLSSKPYITQEVIFGSGEPVTPNEYTGNGDVQEFRYTSAIKDAFLNGNIAALQDLDNQGWVSGTSANVFVANHDTERGDSSLNINSPSNSYILGTIFSLAHPYGTPTILSGFTFTSSDDGAPNDGAGTCSTTGGSGGWRCEHRYVAFTGMVGFRNAAGSNALSNWYSPSQDRIAFGRATDHRVPQPGSAAFVAINNSDDAWSYTFQTALPAGSYCDAITGKPNGSGGCTGAVYTVSSSGTFTASVSPRSAVALYA</sequence>
<evidence type="ECO:0000256" key="4">
    <source>
        <dbReference type="ARBA" id="ARBA00012595"/>
    </source>
</evidence>
<evidence type="ECO:0000256" key="2">
    <source>
        <dbReference type="ARBA" id="ARBA00001913"/>
    </source>
</evidence>
<name>A0A8H5F9W3_9AGAR</name>
<feature type="chain" id="PRO_5034881337" description="alpha-amylase" evidence="11">
    <location>
        <begin position="20"/>
        <end position="473"/>
    </location>
</feature>
<evidence type="ECO:0000256" key="6">
    <source>
        <dbReference type="ARBA" id="ARBA00022801"/>
    </source>
</evidence>
<dbReference type="SUPFAM" id="SSF51011">
    <property type="entry name" value="Glycosyl hydrolase domain"/>
    <property type="match status" value="1"/>
</dbReference>
<dbReference type="Gene3D" id="2.60.40.1180">
    <property type="entry name" value="Golgi alpha-mannosidase II"/>
    <property type="match status" value="1"/>
</dbReference>
<comment type="similarity">
    <text evidence="3 10">Belongs to the glycosyl hydrolase 13 family.</text>
</comment>
<evidence type="ECO:0000259" key="12">
    <source>
        <dbReference type="SMART" id="SM00632"/>
    </source>
</evidence>
<keyword evidence="5" id="KW-0479">Metal-binding</keyword>
<protein>
    <recommendedName>
        <fullName evidence="4">alpha-amylase</fullName>
        <ecNumber evidence="4">3.2.1.1</ecNumber>
    </recommendedName>
</protein>
<dbReference type="InterPro" id="IPR013780">
    <property type="entry name" value="Glyco_hydro_b"/>
</dbReference>
<dbReference type="SUPFAM" id="SSF51445">
    <property type="entry name" value="(Trans)glycosidases"/>
    <property type="match status" value="1"/>
</dbReference>
<keyword evidence="11" id="KW-0732">Signal</keyword>
<keyword evidence="9" id="KW-0326">Glycosidase</keyword>
<evidence type="ECO:0000256" key="5">
    <source>
        <dbReference type="ARBA" id="ARBA00022723"/>
    </source>
</evidence>
<evidence type="ECO:0000256" key="9">
    <source>
        <dbReference type="ARBA" id="ARBA00023295"/>
    </source>
</evidence>
<dbReference type="OrthoDB" id="550577at2759"/>
<dbReference type="EC" id="3.2.1.1" evidence="4"/>
<dbReference type="InterPro" id="IPR017853">
    <property type="entry name" value="GH"/>
</dbReference>
<comment type="caution">
    <text evidence="14">The sequence shown here is derived from an EMBL/GenBank/DDBJ whole genome shotgun (WGS) entry which is preliminary data.</text>
</comment>
<comment type="cofactor">
    <cofactor evidence="2">
        <name>Ca(2+)</name>
        <dbReference type="ChEBI" id="CHEBI:29108"/>
    </cofactor>
</comment>
<dbReference type="GO" id="GO:0046872">
    <property type="term" value="F:metal ion binding"/>
    <property type="evidence" value="ECO:0007669"/>
    <property type="project" value="UniProtKB-KW"/>
</dbReference>
<keyword evidence="15" id="KW-1185">Reference proteome</keyword>
<keyword evidence="6" id="KW-0378">Hydrolase</keyword>
<feature type="signal peptide" evidence="11">
    <location>
        <begin position="1"/>
        <end position="19"/>
    </location>
</feature>
<evidence type="ECO:0000256" key="3">
    <source>
        <dbReference type="ARBA" id="ARBA00008061"/>
    </source>
</evidence>
<comment type="catalytic activity">
    <reaction evidence="1">
        <text>Endohydrolysis of (1-&gt;4)-alpha-D-glucosidic linkages in polysaccharides containing three or more (1-&gt;4)-alpha-linked D-glucose units.</text>
        <dbReference type="EC" id="3.2.1.1"/>
    </reaction>
</comment>
<evidence type="ECO:0000256" key="10">
    <source>
        <dbReference type="RuleBase" id="RU003615"/>
    </source>
</evidence>